<dbReference type="PROSITE" id="PS00337">
    <property type="entry name" value="BETA_LACTAMASE_D"/>
    <property type="match status" value="1"/>
</dbReference>
<reference evidence="10 11" key="1">
    <citation type="submission" date="2015-08" db="EMBL/GenBank/DDBJ databases">
        <title>Complete genome sequence of Rufibacter tibetensis strain 1351t, a radiation-resistant bacterium from tibet plateau.</title>
        <authorList>
            <person name="Dai J."/>
        </authorList>
    </citation>
    <scope>NUCLEOTIDE SEQUENCE [LARGE SCALE GENOMIC DNA]</scope>
    <source>
        <strain evidence="10 11">1351</strain>
    </source>
</reference>
<dbReference type="InterPro" id="IPR050515">
    <property type="entry name" value="Beta-lactam/transpept"/>
</dbReference>
<dbReference type="PATRIC" id="fig|512763.3.peg.2649"/>
<evidence type="ECO:0000256" key="1">
    <source>
        <dbReference type="ARBA" id="ARBA00001526"/>
    </source>
</evidence>
<dbReference type="KEGG" id="rti:DC20_12075"/>
<dbReference type="PANTHER" id="PTHR30627:SF6">
    <property type="entry name" value="BETA-LACTAMASE YBXI-RELATED"/>
    <property type="match status" value="1"/>
</dbReference>
<evidence type="ECO:0000259" key="9">
    <source>
        <dbReference type="Pfam" id="PF00905"/>
    </source>
</evidence>
<keyword evidence="4" id="KW-0732">Signal</keyword>
<dbReference type="AlphaFoldDB" id="A0A0N7HWL4"/>
<accession>A0A0N7HWL4</accession>
<dbReference type="InterPro" id="IPR002137">
    <property type="entry name" value="Beta-lactam_class-D_AS"/>
</dbReference>
<evidence type="ECO:0000256" key="7">
    <source>
        <dbReference type="PIRSR" id="PIRSR602137-50"/>
    </source>
</evidence>
<protein>
    <recommendedName>
        <fullName evidence="3 8">Beta-lactamase</fullName>
        <ecNumber evidence="3 8">3.5.2.6</ecNumber>
    </recommendedName>
</protein>
<dbReference type="RefSeq" id="WP_062544061.1">
    <property type="nucleotide sequence ID" value="NZ_CP012643.1"/>
</dbReference>
<feature type="modified residue" description="N6-carboxylysine" evidence="7">
    <location>
        <position position="76"/>
    </location>
</feature>
<feature type="domain" description="Penicillin-binding protein transpeptidase" evidence="9">
    <location>
        <begin position="71"/>
        <end position="265"/>
    </location>
</feature>
<dbReference type="EC" id="3.5.2.6" evidence="3 8"/>
<keyword evidence="11" id="KW-1185">Reference proteome</keyword>
<dbReference type="GO" id="GO:0071555">
    <property type="term" value="P:cell wall organization"/>
    <property type="evidence" value="ECO:0007669"/>
    <property type="project" value="TreeGrafter"/>
</dbReference>
<dbReference type="Pfam" id="PF00905">
    <property type="entry name" value="Transpeptidase"/>
    <property type="match status" value="1"/>
</dbReference>
<name>A0A0N7HWL4_9BACT</name>
<dbReference type="GO" id="GO:0046677">
    <property type="term" value="P:response to antibiotic"/>
    <property type="evidence" value="ECO:0007669"/>
    <property type="project" value="UniProtKB-UniRule"/>
</dbReference>
<dbReference type="PANTHER" id="PTHR30627">
    <property type="entry name" value="PEPTIDOGLYCAN D,D-TRANSPEPTIDASE"/>
    <property type="match status" value="1"/>
</dbReference>
<dbReference type="OrthoDB" id="9762883at2"/>
<dbReference type="InterPro" id="IPR012338">
    <property type="entry name" value="Beta-lactam/transpept-like"/>
</dbReference>
<evidence type="ECO:0000256" key="6">
    <source>
        <dbReference type="ARBA" id="ARBA00023251"/>
    </source>
</evidence>
<dbReference type="EMBL" id="CP012643">
    <property type="protein sequence ID" value="ALI99576.1"/>
    <property type="molecule type" value="Genomic_DNA"/>
</dbReference>
<proteinExistence type="inferred from homology"/>
<dbReference type="Proteomes" id="UP000061382">
    <property type="component" value="Chromosome"/>
</dbReference>
<comment type="similarity">
    <text evidence="2 8">Belongs to the class-D beta-lactamase family.</text>
</comment>
<dbReference type="InterPro" id="IPR001460">
    <property type="entry name" value="PCN-bd_Tpept"/>
</dbReference>
<evidence type="ECO:0000256" key="5">
    <source>
        <dbReference type="ARBA" id="ARBA00022801"/>
    </source>
</evidence>
<dbReference type="GO" id="GO:0008658">
    <property type="term" value="F:penicillin binding"/>
    <property type="evidence" value="ECO:0007669"/>
    <property type="project" value="InterPro"/>
</dbReference>
<organism evidence="10 11">
    <name type="scientific">Rufibacter tibetensis</name>
    <dbReference type="NCBI Taxonomy" id="512763"/>
    <lineage>
        <taxon>Bacteria</taxon>
        <taxon>Pseudomonadati</taxon>
        <taxon>Bacteroidota</taxon>
        <taxon>Cytophagia</taxon>
        <taxon>Cytophagales</taxon>
        <taxon>Hymenobacteraceae</taxon>
        <taxon>Rufibacter</taxon>
    </lineage>
</organism>
<evidence type="ECO:0000256" key="3">
    <source>
        <dbReference type="ARBA" id="ARBA00012865"/>
    </source>
</evidence>
<evidence type="ECO:0000256" key="2">
    <source>
        <dbReference type="ARBA" id="ARBA00007898"/>
    </source>
</evidence>
<gene>
    <name evidence="10" type="ORF">DC20_12075</name>
</gene>
<evidence type="ECO:0000313" key="10">
    <source>
        <dbReference type="EMBL" id="ALI99576.1"/>
    </source>
</evidence>
<dbReference type="GO" id="GO:0017001">
    <property type="term" value="P:antibiotic catabolic process"/>
    <property type="evidence" value="ECO:0007669"/>
    <property type="project" value="InterPro"/>
</dbReference>
<dbReference type="GO" id="GO:0008800">
    <property type="term" value="F:beta-lactamase activity"/>
    <property type="evidence" value="ECO:0007669"/>
    <property type="project" value="UniProtKB-UniRule"/>
</dbReference>
<dbReference type="STRING" id="512763.DC20_12075"/>
<dbReference type="GO" id="GO:0005886">
    <property type="term" value="C:plasma membrane"/>
    <property type="evidence" value="ECO:0007669"/>
    <property type="project" value="TreeGrafter"/>
</dbReference>
<keyword evidence="6 8" id="KW-0046">Antibiotic resistance</keyword>
<sequence>MFSLNGSTRIPLPQLLAVLWFLFLVPFQGKGQDLQKPFQECRLEGSITVYDLQKNRWTYIDPKDAARASLPASTFKILNSLILLEEKAVQDEHEILKWDGQTRSIPAWNSDTDLAKAFANSTVWFYVRLAEKIGKDKYLSYLKRCGYGNGKLTNAQGADFWNYGDFAISPKEKIQFLRNFYAGDLPFSKDNIQKVKQLMIAEQTPDYTISGKTGWTNYAGTDSGWWVGYVETKGNVYFFSTRLHKNVTTKNDAFAPCRKTITRKILQQLNILPVS</sequence>
<comment type="catalytic activity">
    <reaction evidence="1 8">
        <text>a beta-lactam + H2O = a substituted beta-amino acid</text>
        <dbReference type="Rhea" id="RHEA:20401"/>
        <dbReference type="ChEBI" id="CHEBI:15377"/>
        <dbReference type="ChEBI" id="CHEBI:35627"/>
        <dbReference type="ChEBI" id="CHEBI:140347"/>
        <dbReference type="EC" id="3.5.2.6"/>
    </reaction>
</comment>
<keyword evidence="5 8" id="KW-0378">Hydrolase</keyword>
<evidence type="ECO:0000256" key="4">
    <source>
        <dbReference type="ARBA" id="ARBA00022729"/>
    </source>
</evidence>
<evidence type="ECO:0000256" key="8">
    <source>
        <dbReference type="RuleBase" id="RU361140"/>
    </source>
</evidence>
<dbReference type="SUPFAM" id="SSF56601">
    <property type="entry name" value="beta-lactamase/transpeptidase-like"/>
    <property type="match status" value="1"/>
</dbReference>
<dbReference type="Gene3D" id="3.40.710.10">
    <property type="entry name" value="DD-peptidase/beta-lactamase superfamily"/>
    <property type="match status" value="1"/>
</dbReference>
<feature type="active site" description="Acyl-ester intermediate" evidence="7">
    <location>
        <position position="73"/>
    </location>
</feature>
<evidence type="ECO:0000313" key="11">
    <source>
        <dbReference type="Proteomes" id="UP000061382"/>
    </source>
</evidence>